<evidence type="ECO:0000256" key="1">
    <source>
        <dbReference type="SAM" id="MobiDB-lite"/>
    </source>
</evidence>
<dbReference type="HOGENOM" id="CLU_2655887_0_0_1"/>
<reference evidence="3" key="2">
    <citation type="submission" date="2015-01" db="EMBL/GenBank/DDBJ databases">
        <title>Evolutionary Origins and Diversification of the Mycorrhizal Mutualists.</title>
        <authorList>
            <consortium name="DOE Joint Genome Institute"/>
            <consortium name="Mycorrhizal Genomics Consortium"/>
            <person name="Kohler A."/>
            <person name="Kuo A."/>
            <person name="Nagy L.G."/>
            <person name="Floudas D."/>
            <person name="Copeland A."/>
            <person name="Barry K.W."/>
            <person name="Cichocki N."/>
            <person name="Veneault-Fourrey C."/>
            <person name="LaButti K."/>
            <person name="Lindquist E.A."/>
            <person name="Lipzen A."/>
            <person name="Lundell T."/>
            <person name="Morin E."/>
            <person name="Murat C."/>
            <person name="Riley R."/>
            <person name="Ohm R."/>
            <person name="Sun H."/>
            <person name="Tunlid A."/>
            <person name="Henrissat B."/>
            <person name="Grigoriev I.V."/>
            <person name="Hibbett D.S."/>
            <person name="Martin F."/>
        </authorList>
    </citation>
    <scope>NUCLEOTIDE SEQUENCE [LARGE SCALE GENOMIC DNA]</scope>
    <source>
        <strain evidence="3">Foug A</strain>
    </source>
</reference>
<organism evidence="2 3">
    <name type="scientific">Scleroderma citrinum Foug A</name>
    <dbReference type="NCBI Taxonomy" id="1036808"/>
    <lineage>
        <taxon>Eukaryota</taxon>
        <taxon>Fungi</taxon>
        <taxon>Dikarya</taxon>
        <taxon>Basidiomycota</taxon>
        <taxon>Agaricomycotina</taxon>
        <taxon>Agaricomycetes</taxon>
        <taxon>Agaricomycetidae</taxon>
        <taxon>Boletales</taxon>
        <taxon>Sclerodermatineae</taxon>
        <taxon>Sclerodermataceae</taxon>
        <taxon>Scleroderma</taxon>
    </lineage>
</organism>
<feature type="region of interest" description="Disordered" evidence="1">
    <location>
        <begin position="1"/>
        <end position="28"/>
    </location>
</feature>
<dbReference type="InParanoid" id="A0A0C3DAX4"/>
<evidence type="ECO:0000313" key="3">
    <source>
        <dbReference type="Proteomes" id="UP000053989"/>
    </source>
</evidence>
<dbReference type="AlphaFoldDB" id="A0A0C3DAX4"/>
<sequence>MEDHTTIGSYATTGAATLDGQSATNDGLASADSSAAVANDDDDYHHLGSPVLPSADLSRLLVWHSFRSARYPRNSR</sequence>
<dbReference type="Proteomes" id="UP000053989">
    <property type="component" value="Unassembled WGS sequence"/>
</dbReference>
<protein>
    <submittedName>
        <fullName evidence="2">Uncharacterized protein</fullName>
    </submittedName>
</protein>
<reference evidence="2 3" key="1">
    <citation type="submission" date="2014-04" db="EMBL/GenBank/DDBJ databases">
        <authorList>
            <consortium name="DOE Joint Genome Institute"/>
            <person name="Kuo A."/>
            <person name="Kohler A."/>
            <person name="Nagy L.G."/>
            <person name="Floudas D."/>
            <person name="Copeland A."/>
            <person name="Barry K.W."/>
            <person name="Cichocki N."/>
            <person name="Veneault-Fourrey C."/>
            <person name="LaButti K."/>
            <person name="Lindquist E.A."/>
            <person name="Lipzen A."/>
            <person name="Lundell T."/>
            <person name="Morin E."/>
            <person name="Murat C."/>
            <person name="Sun H."/>
            <person name="Tunlid A."/>
            <person name="Henrissat B."/>
            <person name="Grigoriev I.V."/>
            <person name="Hibbett D.S."/>
            <person name="Martin F."/>
            <person name="Nordberg H.P."/>
            <person name="Cantor M.N."/>
            <person name="Hua S.X."/>
        </authorList>
    </citation>
    <scope>NUCLEOTIDE SEQUENCE [LARGE SCALE GENOMIC DNA]</scope>
    <source>
        <strain evidence="2 3">Foug A</strain>
    </source>
</reference>
<accession>A0A0C3DAX4</accession>
<name>A0A0C3DAX4_9AGAM</name>
<proteinExistence type="predicted"/>
<feature type="compositionally biased region" description="Polar residues" evidence="1">
    <location>
        <begin position="1"/>
        <end position="27"/>
    </location>
</feature>
<gene>
    <name evidence="2" type="ORF">SCLCIDRAFT_1222985</name>
</gene>
<keyword evidence="3" id="KW-1185">Reference proteome</keyword>
<evidence type="ECO:0000313" key="2">
    <source>
        <dbReference type="EMBL" id="KIM53251.1"/>
    </source>
</evidence>
<dbReference type="EMBL" id="KN822185">
    <property type="protein sequence ID" value="KIM53251.1"/>
    <property type="molecule type" value="Genomic_DNA"/>
</dbReference>